<protein>
    <recommendedName>
        <fullName evidence="2">thymidine kinase</fullName>
        <ecNumber evidence="2">2.7.1.21</ecNumber>
    </recommendedName>
</protein>
<dbReference type="InterPro" id="IPR027417">
    <property type="entry name" value="P-loop_NTPase"/>
</dbReference>
<evidence type="ECO:0000256" key="6">
    <source>
        <dbReference type="ARBA" id="ARBA00022777"/>
    </source>
</evidence>
<dbReference type="EMBL" id="CAFBNR010000059">
    <property type="protein sequence ID" value="CAB4965900.1"/>
    <property type="molecule type" value="Genomic_DNA"/>
</dbReference>
<evidence type="ECO:0000256" key="3">
    <source>
        <dbReference type="ARBA" id="ARBA00022634"/>
    </source>
</evidence>
<dbReference type="InterPro" id="IPR001267">
    <property type="entry name" value="Thymidine_kinase"/>
</dbReference>
<dbReference type="GO" id="GO:0004797">
    <property type="term" value="F:thymidine kinase activity"/>
    <property type="evidence" value="ECO:0007669"/>
    <property type="project" value="UniProtKB-EC"/>
</dbReference>
<keyword evidence="4" id="KW-0808">Transferase</keyword>
<name>A0A6J7GDY0_9ZZZZ</name>
<keyword evidence="3" id="KW-0237">DNA synthesis</keyword>
<evidence type="ECO:0000256" key="5">
    <source>
        <dbReference type="ARBA" id="ARBA00022741"/>
    </source>
</evidence>
<dbReference type="PIRSF" id="PIRSF035805">
    <property type="entry name" value="TK_cell"/>
    <property type="match status" value="1"/>
</dbReference>
<dbReference type="GO" id="GO:0046104">
    <property type="term" value="P:thymidine metabolic process"/>
    <property type="evidence" value="ECO:0007669"/>
    <property type="project" value="TreeGrafter"/>
</dbReference>
<keyword evidence="6" id="KW-0418">Kinase</keyword>
<dbReference type="EC" id="2.7.1.21" evidence="2"/>
<accession>A0A6J7GDY0</accession>
<evidence type="ECO:0000313" key="9">
    <source>
        <dbReference type="EMBL" id="CAB4965900.1"/>
    </source>
</evidence>
<sequence length="217" mass="23825">MCAKGVLQTTVLGDMATLRFSFGTMGSGKSTLALQIHHNMSSRGVPGLLLTKLDRDGSQVTSRLGVSAPAIEMAPGLNLFELAKSHMPISFIVCDEAQFYSLEQCDQLAQIVDELNVDVFAFGLITDFRGFLFDGTKRMLEIADQRVEMQVEARCWCGDRANNNARLVNGKIVYEGETVVVGDTDKTMSEPLFGDEVRYELLCRKHYIAGDMGPATS</sequence>
<dbReference type="SUPFAM" id="SSF57716">
    <property type="entry name" value="Glucocorticoid receptor-like (DNA-binding domain)"/>
    <property type="match status" value="1"/>
</dbReference>
<organism evidence="8">
    <name type="scientific">freshwater metagenome</name>
    <dbReference type="NCBI Taxonomy" id="449393"/>
    <lineage>
        <taxon>unclassified sequences</taxon>
        <taxon>metagenomes</taxon>
        <taxon>ecological metagenomes</taxon>
    </lineage>
</organism>
<dbReference type="GO" id="GO:0005524">
    <property type="term" value="F:ATP binding"/>
    <property type="evidence" value="ECO:0007669"/>
    <property type="project" value="UniProtKB-KW"/>
</dbReference>
<gene>
    <name evidence="8" type="ORF">UFOPK3573_00949</name>
    <name evidence="9" type="ORF">UFOPK3879_01134</name>
</gene>
<proteinExistence type="inferred from homology"/>
<evidence type="ECO:0000256" key="4">
    <source>
        <dbReference type="ARBA" id="ARBA00022679"/>
    </source>
</evidence>
<reference evidence="8" key="1">
    <citation type="submission" date="2020-05" db="EMBL/GenBank/DDBJ databases">
        <authorList>
            <person name="Chiriac C."/>
            <person name="Salcher M."/>
            <person name="Ghai R."/>
            <person name="Kavagutti S V."/>
        </authorList>
    </citation>
    <scope>NUCLEOTIDE SEQUENCE</scope>
</reference>
<evidence type="ECO:0000256" key="7">
    <source>
        <dbReference type="ARBA" id="ARBA00022840"/>
    </source>
</evidence>
<evidence type="ECO:0000256" key="1">
    <source>
        <dbReference type="ARBA" id="ARBA00007587"/>
    </source>
</evidence>
<evidence type="ECO:0000256" key="2">
    <source>
        <dbReference type="ARBA" id="ARBA00012118"/>
    </source>
</evidence>
<dbReference type="NCBIfam" id="NF003297">
    <property type="entry name" value="PRK04296.1-2"/>
    <property type="match status" value="1"/>
</dbReference>
<dbReference type="PANTHER" id="PTHR11441">
    <property type="entry name" value="THYMIDINE KINASE"/>
    <property type="match status" value="1"/>
</dbReference>
<keyword evidence="5" id="KW-0547">Nucleotide-binding</keyword>
<dbReference type="GO" id="GO:0071897">
    <property type="term" value="P:DNA biosynthetic process"/>
    <property type="evidence" value="ECO:0007669"/>
    <property type="project" value="UniProtKB-KW"/>
</dbReference>
<dbReference type="Pfam" id="PF00265">
    <property type="entry name" value="TK"/>
    <property type="match status" value="1"/>
</dbReference>
<keyword evidence="7" id="KW-0067">ATP-binding</keyword>
<dbReference type="EMBL" id="CAFBMJ010000076">
    <property type="protein sequence ID" value="CAB4906447.1"/>
    <property type="molecule type" value="Genomic_DNA"/>
</dbReference>
<dbReference type="GO" id="GO:0005829">
    <property type="term" value="C:cytosol"/>
    <property type="evidence" value="ECO:0007669"/>
    <property type="project" value="TreeGrafter"/>
</dbReference>
<dbReference type="SUPFAM" id="SSF52540">
    <property type="entry name" value="P-loop containing nucleoside triphosphate hydrolases"/>
    <property type="match status" value="1"/>
</dbReference>
<evidence type="ECO:0000313" key="8">
    <source>
        <dbReference type="EMBL" id="CAB4906447.1"/>
    </source>
</evidence>
<dbReference type="PANTHER" id="PTHR11441:SF0">
    <property type="entry name" value="THYMIDINE KINASE, CYTOSOLIC"/>
    <property type="match status" value="1"/>
</dbReference>
<dbReference type="Gene3D" id="3.40.50.300">
    <property type="entry name" value="P-loop containing nucleotide triphosphate hydrolases"/>
    <property type="match status" value="1"/>
</dbReference>
<comment type="similarity">
    <text evidence="1">Belongs to the thymidine kinase family.</text>
</comment>
<dbReference type="AlphaFoldDB" id="A0A6J7GDY0"/>
<dbReference type="Gene3D" id="3.30.60.20">
    <property type="match status" value="1"/>
</dbReference>